<keyword evidence="3" id="KW-1185">Reference proteome</keyword>
<feature type="domain" description="YcaO" evidence="1">
    <location>
        <begin position="101"/>
        <end position="452"/>
    </location>
</feature>
<dbReference type="PANTHER" id="PTHR37809">
    <property type="entry name" value="RIBOSOMAL PROTEIN S12 METHYLTHIOTRANSFERASE ACCESSORY FACTOR YCAO"/>
    <property type="match status" value="1"/>
</dbReference>
<dbReference type="EMBL" id="JBHTMP010000015">
    <property type="protein sequence ID" value="MFD1321906.1"/>
    <property type="molecule type" value="Genomic_DNA"/>
</dbReference>
<evidence type="ECO:0000313" key="2">
    <source>
        <dbReference type="EMBL" id="MFD1321906.1"/>
    </source>
</evidence>
<dbReference type="RefSeq" id="WP_377570288.1">
    <property type="nucleotide sequence ID" value="NZ_JBHTMP010000015.1"/>
</dbReference>
<reference evidence="3" key="1">
    <citation type="journal article" date="2019" name="Int. J. Syst. Evol. Microbiol.">
        <title>The Global Catalogue of Microorganisms (GCM) 10K type strain sequencing project: providing services to taxonomists for standard genome sequencing and annotation.</title>
        <authorList>
            <consortium name="The Broad Institute Genomics Platform"/>
            <consortium name="The Broad Institute Genome Sequencing Center for Infectious Disease"/>
            <person name="Wu L."/>
            <person name="Ma J."/>
        </authorList>
    </citation>
    <scope>NUCLEOTIDE SEQUENCE [LARGE SCALE GENOMIC DNA]</scope>
    <source>
        <strain evidence="3">JCM 31037</strain>
    </source>
</reference>
<dbReference type="Proteomes" id="UP001597260">
    <property type="component" value="Unassembled WGS sequence"/>
</dbReference>
<proteinExistence type="predicted"/>
<dbReference type="Gene3D" id="3.30.40.250">
    <property type="match status" value="1"/>
</dbReference>
<evidence type="ECO:0000313" key="3">
    <source>
        <dbReference type="Proteomes" id="UP001597260"/>
    </source>
</evidence>
<gene>
    <name evidence="2" type="ORF">ACFQ4H_12470</name>
</gene>
<protein>
    <submittedName>
        <fullName evidence="2">YcaO-like family protein</fullName>
    </submittedName>
</protein>
<sequence>MTAADVTATGAAATGVTATDCPGGEVADPVVLSGAAYRARKQFRYGTHRVVEPEETLNGIRPHFARVGLTRVATITHLDRIGIPVTLAIRPNSPTMSNSSGKGFTLAAAKTSAAMEAIEIWHAENVRLPEIRATYDEIANGHHVIPRDRLALARNSLFNTSWPYRWTMAWDIVNQVQVPVPVAAVDLAGRRSLHELGSFQLSSNGLASGNHTLEAVTAALYEVIERDAVTCQRLAWASFGAAPPRVRLETITDPLVCDLLERFRAARVVPVIFDCTVDTGVPVYLAIIYDEQARQFGIYRGQGAHLDPAIAMIRALTEAAQGRVVYIAGSRDDMFRDMFARLKRQDDAAMIARLTAVPETVDASIALNRATSTFEGDIQLVVQGLGRLGLDQVLVLDLSRDDFPINVVKVIVPGLEGYMLGNYAPGPRALSFLAPKARAAATTESGCEFRYF</sequence>
<evidence type="ECO:0000259" key="1">
    <source>
        <dbReference type="PROSITE" id="PS51664"/>
    </source>
</evidence>
<organism evidence="2 3">
    <name type="scientific">Micromonospora sonneratiae</name>
    <dbReference type="NCBI Taxonomy" id="1184706"/>
    <lineage>
        <taxon>Bacteria</taxon>
        <taxon>Bacillati</taxon>
        <taxon>Actinomycetota</taxon>
        <taxon>Actinomycetes</taxon>
        <taxon>Micromonosporales</taxon>
        <taxon>Micromonosporaceae</taxon>
        <taxon>Micromonospora</taxon>
    </lineage>
</organism>
<name>A0ABW3YE21_9ACTN</name>
<dbReference type="Pfam" id="PF02624">
    <property type="entry name" value="YcaO"/>
    <property type="match status" value="1"/>
</dbReference>
<accession>A0ABW3YE21</accession>
<dbReference type="InterPro" id="IPR003776">
    <property type="entry name" value="YcaO-like_dom"/>
</dbReference>
<dbReference type="PROSITE" id="PS51664">
    <property type="entry name" value="YCAO"/>
    <property type="match status" value="1"/>
</dbReference>
<dbReference type="Gene3D" id="3.30.1330.230">
    <property type="match status" value="1"/>
</dbReference>
<dbReference type="PANTHER" id="PTHR37809:SF1">
    <property type="entry name" value="RIBOSOMAL PROTEIN S12 METHYLTHIOTRANSFERASE ACCESSORY FACTOR YCAO"/>
    <property type="match status" value="1"/>
</dbReference>
<dbReference type="NCBIfam" id="TIGR00702">
    <property type="entry name" value="YcaO-type kinase domain"/>
    <property type="match status" value="1"/>
</dbReference>
<comment type="caution">
    <text evidence="2">The sequence shown here is derived from an EMBL/GenBank/DDBJ whole genome shotgun (WGS) entry which is preliminary data.</text>
</comment>
<dbReference type="Gene3D" id="3.30.160.660">
    <property type="match status" value="1"/>
</dbReference>